<feature type="compositionally biased region" description="Basic and acidic residues" evidence="8">
    <location>
        <begin position="1"/>
        <end position="15"/>
    </location>
</feature>
<comment type="subcellular location">
    <subcellularLocation>
        <location evidence="1">Nucleus</location>
    </subcellularLocation>
</comment>
<feature type="domain" description="C2H2-type" evidence="9">
    <location>
        <begin position="713"/>
        <end position="740"/>
    </location>
</feature>
<organism evidence="10 11">
    <name type="scientific">Ceratitis capitata</name>
    <name type="common">Mediterranean fruit fly</name>
    <name type="synonym">Tephritis capitata</name>
    <dbReference type="NCBI Taxonomy" id="7213"/>
    <lineage>
        <taxon>Eukaryota</taxon>
        <taxon>Metazoa</taxon>
        <taxon>Ecdysozoa</taxon>
        <taxon>Arthropoda</taxon>
        <taxon>Hexapoda</taxon>
        <taxon>Insecta</taxon>
        <taxon>Pterygota</taxon>
        <taxon>Neoptera</taxon>
        <taxon>Endopterygota</taxon>
        <taxon>Diptera</taxon>
        <taxon>Brachycera</taxon>
        <taxon>Muscomorpha</taxon>
        <taxon>Tephritoidea</taxon>
        <taxon>Tephritidae</taxon>
        <taxon>Ceratitis</taxon>
        <taxon>Ceratitis</taxon>
    </lineage>
</organism>
<evidence type="ECO:0000256" key="4">
    <source>
        <dbReference type="ARBA" id="ARBA00022771"/>
    </source>
</evidence>
<dbReference type="Gene3D" id="3.30.160.60">
    <property type="entry name" value="Classic Zinc Finger"/>
    <property type="match status" value="2"/>
</dbReference>
<evidence type="ECO:0000256" key="2">
    <source>
        <dbReference type="ARBA" id="ARBA00022723"/>
    </source>
</evidence>
<protein>
    <submittedName>
        <fullName evidence="10">(Mediterranean fruit fly) hypothetical protein</fullName>
    </submittedName>
</protein>
<evidence type="ECO:0000256" key="6">
    <source>
        <dbReference type="ARBA" id="ARBA00023242"/>
    </source>
</evidence>
<accession>A0A811VKR3</accession>
<keyword evidence="5" id="KW-0862">Zinc</keyword>
<dbReference type="GO" id="GO:0005634">
    <property type="term" value="C:nucleus"/>
    <property type="evidence" value="ECO:0007669"/>
    <property type="project" value="UniProtKB-SubCell"/>
</dbReference>
<keyword evidence="4 7" id="KW-0863">Zinc-finger</keyword>
<keyword evidence="3" id="KW-0677">Repeat</keyword>
<keyword evidence="11" id="KW-1185">Reference proteome</keyword>
<evidence type="ECO:0000259" key="9">
    <source>
        <dbReference type="PROSITE" id="PS50157"/>
    </source>
</evidence>
<name>A0A811VKR3_CERCA</name>
<feature type="compositionally biased region" description="Low complexity" evidence="8">
    <location>
        <begin position="156"/>
        <end position="168"/>
    </location>
</feature>
<dbReference type="AlphaFoldDB" id="A0A811VKR3"/>
<dbReference type="OrthoDB" id="407106at2759"/>
<proteinExistence type="predicted"/>
<keyword evidence="2" id="KW-0479">Metal-binding</keyword>
<feature type="domain" description="C2H2-type" evidence="9">
    <location>
        <begin position="423"/>
        <end position="450"/>
    </location>
</feature>
<feature type="compositionally biased region" description="Polar residues" evidence="8">
    <location>
        <begin position="343"/>
        <end position="356"/>
    </location>
</feature>
<dbReference type="InterPro" id="IPR036236">
    <property type="entry name" value="Znf_C2H2_sf"/>
</dbReference>
<dbReference type="SUPFAM" id="SSF57667">
    <property type="entry name" value="beta-beta-alpha zinc fingers"/>
    <property type="match status" value="2"/>
</dbReference>
<dbReference type="PROSITE" id="PS50157">
    <property type="entry name" value="ZINC_FINGER_C2H2_2"/>
    <property type="match status" value="3"/>
</dbReference>
<evidence type="ECO:0000256" key="7">
    <source>
        <dbReference type="PROSITE-ProRule" id="PRU00042"/>
    </source>
</evidence>
<keyword evidence="6" id="KW-0539">Nucleus</keyword>
<dbReference type="PANTHER" id="PTHR16515">
    <property type="entry name" value="PR DOMAIN ZINC FINGER PROTEIN"/>
    <property type="match status" value="1"/>
</dbReference>
<evidence type="ECO:0000256" key="8">
    <source>
        <dbReference type="SAM" id="MobiDB-lite"/>
    </source>
</evidence>
<feature type="region of interest" description="Disordered" evidence="8">
    <location>
        <begin position="780"/>
        <end position="808"/>
    </location>
</feature>
<reference evidence="10" key="1">
    <citation type="submission" date="2020-11" db="EMBL/GenBank/DDBJ databases">
        <authorList>
            <person name="Whitehead M."/>
        </authorList>
    </citation>
    <scope>NUCLEOTIDE SEQUENCE</scope>
    <source>
        <strain evidence="10">EGII</strain>
    </source>
</reference>
<evidence type="ECO:0000256" key="1">
    <source>
        <dbReference type="ARBA" id="ARBA00004123"/>
    </source>
</evidence>
<gene>
    <name evidence="10" type="ORF">CCAP1982_LOCUS22677</name>
</gene>
<feature type="region of interest" description="Disordered" evidence="8">
    <location>
        <begin position="621"/>
        <end position="645"/>
    </location>
</feature>
<evidence type="ECO:0000313" key="11">
    <source>
        <dbReference type="Proteomes" id="UP000606786"/>
    </source>
</evidence>
<feature type="region of interest" description="Disordered" evidence="8">
    <location>
        <begin position="136"/>
        <end position="168"/>
    </location>
</feature>
<feature type="region of interest" description="Disordered" evidence="8">
    <location>
        <begin position="305"/>
        <end position="356"/>
    </location>
</feature>
<feature type="compositionally biased region" description="Basic residues" evidence="8">
    <location>
        <begin position="316"/>
        <end position="328"/>
    </location>
</feature>
<feature type="compositionally biased region" description="Low complexity" evidence="8">
    <location>
        <begin position="136"/>
        <end position="148"/>
    </location>
</feature>
<sequence length="808" mass="87344">MSNDDDALKHDKSEQTDITPEEFELDDCLLESNDIVITQNKDGFVLHVKKLGNITTAKIGPTDDDQTVATSVTDMNTQAQITDVQNITDVKPTLTTLTTSPIKLPSSECELINLKKIIPSVSTIAAHQPSATIIQSHQFSQQSHPSQHQHTHNLDQQQHQIQQLQSHPQVQSIVTTHPPHTQTINLMSLRNVQIPDQKPVSSRIKYSRGKIIAPQSSTSASVQIVEAHDPDTQHHHQLTEGTKYEISEIDLNNPSASAAIISDLVKYAEIDDIELPDGTKIGIGFAPTEITEHIQTAVPSDTQIGGVDEDSEQPVHHHHHHHSHHHVQHLQQSQVHHIHPQSHHTQLQLQEQDDATTSVEATILPEGITLHEQPTITKSYTILTTRPIKQEGGSTSIDGTTTTTYELSLSDSSMHPDDGDSKYVCRHCGKKYRWKSTLRRHENVECGGKEPCHPCPHCSYKAKQRGNLGVHVRKHHPDKPALENLSITRIAGLTWNEWNARLAMPLVTQLREGVNPLVFPTDLSVNTMDKGSVAMGVTSLECKSPTTEAPNELSSASGGVAINESQPPKAVLNCSSGSVTGAGAVDKISADGVVNTSAKMKHLTEEEAAILMLKSSVEKSTANNSGNLSDNSFSEDTANPGSSVISTSGEYHTALSGAAAFADVGSAGGLCNINILSNISALNSLIGVGGNGIGGTAGSNASSGLGVGSGSGHPCPECGRVYKLKSSLRNHQKWECGKEPQFQCPFCVYRAKQKMHIGRHMERMHKEKFIKLEDLKSFTGSSGDDSGSAPTTAALASTTSSELRQNFS</sequence>
<dbReference type="GO" id="GO:0010468">
    <property type="term" value="P:regulation of gene expression"/>
    <property type="evidence" value="ECO:0007669"/>
    <property type="project" value="TreeGrafter"/>
</dbReference>
<dbReference type="GO" id="GO:0008270">
    <property type="term" value="F:zinc ion binding"/>
    <property type="evidence" value="ECO:0007669"/>
    <property type="project" value="UniProtKB-KW"/>
</dbReference>
<dbReference type="SMART" id="SM00355">
    <property type="entry name" value="ZnF_C2H2"/>
    <property type="match status" value="4"/>
</dbReference>
<evidence type="ECO:0000313" key="10">
    <source>
        <dbReference type="EMBL" id="CAD7014693.1"/>
    </source>
</evidence>
<feature type="region of interest" description="Disordered" evidence="8">
    <location>
        <begin position="1"/>
        <end position="20"/>
    </location>
</feature>
<dbReference type="Proteomes" id="UP000606786">
    <property type="component" value="Unassembled WGS sequence"/>
</dbReference>
<feature type="compositionally biased region" description="Low complexity" evidence="8">
    <location>
        <begin position="780"/>
        <end position="801"/>
    </location>
</feature>
<evidence type="ECO:0000256" key="5">
    <source>
        <dbReference type="ARBA" id="ARBA00022833"/>
    </source>
</evidence>
<dbReference type="InterPro" id="IPR050331">
    <property type="entry name" value="Zinc_finger"/>
</dbReference>
<dbReference type="PANTHER" id="PTHR16515:SF66">
    <property type="entry name" value="C2H2-TYPE DOMAIN-CONTAINING PROTEIN"/>
    <property type="match status" value="1"/>
</dbReference>
<dbReference type="InterPro" id="IPR013087">
    <property type="entry name" value="Znf_C2H2_type"/>
</dbReference>
<dbReference type="EMBL" id="CAJHJT010000056">
    <property type="protein sequence ID" value="CAD7014693.1"/>
    <property type="molecule type" value="Genomic_DNA"/>
</dbReference>
<evidence type="ECO:0000256" key="3">
    <source>
        <dbReference type="ARBA" id="ARBA00022737"/>
    </source>
</evidence>
<feature type="domain" description="C2H2-type" evidence="9">
    <location>
        <begin position="453"/>
        <end position="480"/>
    </location>
</feature>
<comment type="caution">
    <text evidence="10">The sequence shown here is derived from an EMBL/GenBank/DDBJ whole genome shotgun (WGS) entry which is preliminary data.</text>
</comment>